<name>A0A5N5T6T8_9CRUS</name>
<keyword evidence="3" id="KW-1185">Reference proteome</keyword>
<organism evidence="2 3">
    <name type="scientific">Armadillidium nasatum</name>
    <dbReference type="NCBI Taxonomy" id="96803"/>
    <lineage>
        <taxon>Eukaryota</taxon>
        <taxon>Metazoa</taxon>
        <taxon>Ecdysozoa</taxon>
        <taxon>Arthropoda</taxon>
        <taxon>Crustacea</taxon>
        <taxon>Multicrustacea</taxon>
        <taxon>Malacostraca</taxon>
        <taxon>Eumalacostraca</taxon>
        <taxon>Peracarida</taxon>
        <taxon>Isopoda</taxon>
        <taxon>Oniscidea</taxon>
        <taxon>Crinocheta</taxon>
        <taxon>Armadillidiidae</taxon>
        <taxon>Armadillidium</taxon>
    </lineage>
</organism>
<dbReference type="InterPro" id="IPR015353">
    <property type="entry name" value="Rubisco_LSMT_subst-bd"/>
</dbReference>
<dbReference type="InterPro" id="IPR036464">
    <property type="entry name" value="Rubisco_LSMT_subst-bd_sf"/>
</dbReference>
<accession>A0A5N5T6T8</accession>
<gene>
    <name evidence="2" type="primary">pnut</name>
    <name evidence="2" type="ORF">Anas_11925</name>
</gene>
<evidence type="ECO:0000313" key="3">
    <source>
        <dbReference type="Proteomes" id="UP000326759"/>
    </source>
</evidence>
<dbReference type="EMBL" id="SEYY01007743">
    <property type="protein sequence ID" value="KAB7502364.1"/>
    <property type="molecule type" value="Genomic_DNA"/>
</dbReference>
<sequence length="172" mass="19676">MVKDRNAEFFLHSGFVYKDNPSDTYALKLGVSKSDPLYEEKSKFLSSVSLSVNGSFPLVQGKLPVSPDLLCFTRVFCMDKEALSHWRKEDRKAYSLRRDNCNMGATFDEKVDTFLHTRVSLLLKSYPTSLEEDEEALKTCSGFERLIRSLLIEEKKMLKASLTYLSAKLPKK</sequence>
<dbReference type="SUPFAM" id="SSF81822">
    <property type="entry name" value="RuBisCo LSMT C-terminal, substrate-binding domain"/>
    <property type="match status" value="1"/>
</dbReference>
<reference evidence="2 3" key="1">
    <citation type="journal article" date="2019" name="PLoS Biol.">
        <title>Sex chromosomes control vertical transmission of feminizing Wolbachia symbionts in an isopod.</title>
        <authorList>
            <person name="Becking T."/>
            <person name="Chebbi M.A."/>
            <person name="Giraud I."/>
            <person name="Moumen B."/>
            <person name="Laverre T."/>
            <person name="Caubet Y."/>
            <person name="Peccoud J."/>
            <person name="Gilbert C."/>
            <person name="Cordaux R."/>
        </authorList>
    </citation>
    <scope>NUCLEOTIDE SEQUENCE [LARGE SCALE GENOMIC DNA]</scope>
    <source>
        <strain evidence="2">ANa2</strain>
        <tissue evidence="2">Whole body excluding digestive tract and cuticle</tissue>
    </source>
</reference>
<dbReference type="Proteomes" id="UP000326759">
    <property type="component" value="Unassembled WGS sequence"/>
</dbReference>
<evidence type="ECO:0000259" key="1">
    <source>
        <dbReference type="Pfam" id="PF09273"/>
    </source>
</evidence>
<dbReference type="Pfam" id="PF09273">
    <property type="entry name" value="Rubis-subs-bind"/>
    <property type="match status" value="1"/>
</dbReference>
<dbReference type="Gene3D" id="3.90.1420.10">
    <property type="entry name" value="Rubisco LSMT, substrate-binding domain"/>
    <property type="match status" value="1"/>
</dbReference>
<proteinExistence type="predicted"/>
<evidence type="ECO:0000313" key="2">
    <source>
        <dbReference type="EMBL" id="KAB7502364.1"/>
    </source>
</evidence>
<feature type="domain" description="Rubisco LSMT substrate-binding" evidence="1">
    <location>
        <begin position="32"/>
        <end position="158"/>
    </location>
</feature>
<dbReference type="AlphaFoldDB" id="A0A5N5T6T8"/>
<protein>
    <submittedName>
        <fullName evidence="2">Protein peanut</fullName>
    </submittedName>
</protein>
<comment type="caution">
    <text evidence="2">The sequence shown here is derived from an EMBL/GenBank/DDBJ whole genome shotgun (WGS) entry which is preliminary data.</text>
</comment>
<dbReference type="OrthoDB" id="441812at2759"/>